<dbReference type="EMBL" id="SODO01000003">
    <property type="protein sequence ID" value="TDW60036.1"/>
    <property type="molecule type" value="Genomic_DNA"/>
</dbReference>
<reference evidence="11 13" key="2">
    <citation type="submission" date="2019-03" db="EMBL/GenBank/DDBJ databases">
        <title>Genomic Encyclopedia of Archaeal and Bacterial Type Strains, Phase II (KMG-II): from individual species to whole genera.</title>
        <authorList>
            <person name="Goeker M."/>
        </authorList>
    </citation>
    <scope>NUCLEOTIDE SEQUENCE [LARGE SCALE GENOMIC DNA]</scope>
    <source>
        <strain evidence="11 13">DSM 15594</strain>
    </source>
</reference>
<gene>
    <name evidence="10" type="ORF">B6S09_03650</name>
    <name evidence="11" type="ORF">LY04_01028</name>
</gene>
<evidence type="ECO:0000256" key="3">
    <source>
        <dbReference type="ARBA" id="ARBA00007985"/>
    </source>
</evidence>
<evidence type="ECO:0000313" key="13">
    <source>
        <dbReference type="Proteomes" id="UP000295058"/>
    </source>
</evidence>
<evidence type="ECO:0000256" key="2">
    <source>
        <dbReference type="ARBA" id="ARBA00004688"/>
    </source>
</evidence>
<accession>A0A235CQ17</accession>
<dbReference type="AlphaFoldDB" id="A0A235CQ17"/>
<dbReference type="OrthoDB" id="9807331at2"/>
<protein>
    <recommendedName>
        <fullName evidence="8">Phospho-2-dehydro-3-deoxyheptonate aldolase</fullName>
        <ecNumber evidence="8">2.5.1.54</ecNumber>
    </recommendedName>
</protein>
<dbReference type="EC" id="2.5.1.54" evidence="8"/>
<dbReference type="UniPathway" id="UPA00053">
    <property type="reaction ID" value="UER00084"/>
</dbReference>
<dbReference type="Pfam" id="PF00793">
    <property type="entry name" value="DAHP_synth_1"/>
    <property type="match status" value="1"/>
</dbReference>
<evidence type="ECO:0000256" key="7">
    <source>
        <dbReference type="ARBA" id="ARBA00047508"/>
    </source>
</evidence>
<comment type="caution">
    <text evidence="10">The sequence shown here is derived from an EMBL/GenBank/DDBJ whole genome shotgun (WGS) entry which is preliminary data.</text>
</comment>
<evidence type="ECO:0000256" key="8">
    <source>
        <dbReference type="PIRNR" id="PIRNR001361"/>
    </source>
</evidence>
<feature type="domain" description="DAHP synthetase I/KDSA" evidence="9">
    <location>
        <begin position="42"/>
        <end position="340"/>
    </location>
</feature>
<dbReference type="InterPro" id="IPR006218">
    <property type="entry name" value="DAHP1/KDSA"/>
</dbReference>
<evidence type="ECO:0000256" key="1">
    <source>
        <dbReference type="ARBA" id="ARBA00003726"/>
    </source>
</evidence>
<dbReference type="RefSeq" id="WP_094277133.1">
    <property type="nucleotide sequence ID" value="NZ_NQJF01000002.1"/>
</dbReference>
<evidence type="ECO:0000256" key="5">
    <source>
        <dbReference type="ARBA" id="ARBA00022679"/>
    </source>
</evidence>
<keyword evidence="13" id="KW-1185">Reference proteome</keyword>
<dbReference type="InterPro" id="IPR006219">
    <property type="entry name" value="DAHP_synth_1"/>
</dbReference>
<evidence type="ECO:0000313" key="11">
    <source>
        <dbReference type="EMBL" id="TDW60036.1"/>
    </source>
</evidence>
<comment type="function">
    <text evidence="1 8">Stereospecific condensation of phosphoenolpyruvate (PEP) and D-erythrose-4-phosphate (E4P) giving rise to 3-deoxy-D-arabino-heptulosonate-7-phosphate (DAHP).</text>
</comment>
<name>A0A235CQ17_9GAMM</name>
<dbReference type="PANTHER" id="PTHR21225:SF10">
    <property type="entry name" value="PHOSPHO-2-DEHYDRO-3-DEOXYHEPTONATE ALDOLASE, TYR-SENSITIVE"/>
    <property type="match status" value="1"/>
</dbReference>
<reference evidence="10 12" key="1">
    <citation type="submission" date="2017-08" db="EMBL/GenBank/DDBJ databases">
        <title>Draft Genome Sequence of the Marine Bacterium Oceanimonas baumannii ATCC 700832.</title>
        <authorList>
            <person name="Mcclelland W.D."/>
            <person name="Brennan M.A."/>
            <person name="Trachtenberg A.M."/>
            <person name="Maclea K.S."/>
        </authorList>
    </citation>
    <scope>NUCLEOTIDE SEQUENCE [LARGE SCALE GENOMIC DNA]</scope>
    <source>
        <strain evidence="10 12">ATCC 700832</strain>
    </source>
</reference>
<dbReference type="GO" id="GO:0009423">
    <property type="term" value="P:chorismate biosynthetic process"/>
    <property type="evidence" value="ECO:0007669"/>
    <property type="project" value="UniProtKB-UniPathway"/>
</dbReference>
<evidence type="ECO:0000313" key="12">
    <source>
        <dbReference type="Proteomes" id="UP000243640"/>
    </source>
</evidence>
<dbReference type="PIRSF" id="PIRSF001361">
    <property type="entry name" value="DAHP_synthase"/>
    <property type="match status" value="1"/>
</dbReference>
<dbReference type="Gene3D" id="3.20.20.70">
    <property type="entry name" value="Aldolase class I"/>
    <property type="match status" value="1"/>
</dbReference>
<evidence type="ECO:0000259" key="9">
    <source>
        <dbReference type="Pfam" id="PF00793"/>
    </source>
</evidence>
<dbReference type="Proteomes" id="UP000295058">
    <property type="component" value="Unassembled WGS sequence"/>
</dbReference>
<dbReference type="SUPFAM" id="SSF51569">
    <property type="entry name" value="Aldolase"/>
    <property type="match status" value="1"/>
</dbReference>
<dbReference type="GO" id="GO:0003849">
    <property type="term" value="F:3-deoxy-7-phosphoheptulonate synthase activity"/>
    <property type="evidence" value="ECO:0007669"/>
    <property type="project" value="UniProtKB-EC"/>
</dbReference>
<dbReference type="EMBL" id="NQJF01000002">
    <property type="protein sequence ID" value="OYD25945.1"/>
    <property type="molecule type" value="Genomic_DNA"/>
</dbReference>
<dbReference type="Proteomes" id="UP000243640">
    <property type="component" value="Unassembled WGS sequence"/>
</dbReference>
<keyword evidence="4 8" id="KW-0028">Amino-acid biosynthesis</keyword>
<evidence type="ECO:0000313" key="10">
    <source>
        <dbReference type="EMBL" id="OYD25945.1"/>
    </source>
</evidence>
<evidence type="ECO:0000256" key="6">
    <source>
        <dbReference type="ARBA" id="ARBA00023141"/>
    </source>
</evidence>
<dbReference type="GO" id="GO:0042802">
    <property type="term" value="F:identical protein binding"/>
    <property type="evidence" value="ECO:0007669"/>
    <property type="project" value="UniProtKB-ARBA"/>
</dbReference>
<keyword evidence="5 8" id="KW-0808">Transferase</keyword>
<dbReference type="NCBIfam" id="TIGR00034">
    <property type="entry name" value="aroFGH"/>
    <property type="match status" value="1"/>
</dbReference>
<dbReference type="NCBIfam" id="NF009395">
    <property type="entry name" value="PRK12755.1"/>
    <property type="match status" value="1"/>
</dbReference>
<dbReference type="PANTHER" id="PTHR21225">
    <property type="entry name" value="PHOSPHO-2-DEHYDRO-3-DEOXYHEPTONATE ALDOLASE DAHP SYNTHETASE"/>
    <property type="match status" value="1"/>
</dbReference>
<evidence type="ECO:0000256" key="4">
    <source>
        <dbReference type="ARBA" id="ARBA00022605"/>
    </source>
</evidence>
<dbReference type="GO" id="GO:0005737">
    <property type="term" value="C:cytoplasm"/>
    <property type="evidence" value="ECO:0007669"/>
    <property type="project" value="TreeGrafter"/>
</dbReference>
<dbReference type="InterPro" id="IPR013785">
    <property type="entry name" value="Aldolase_TIM"/>
</dbReference>
<comment type="catalytic activity">
    <reaction evidence="7 8">
        <text>D-erythrose 4-phosphate + phosphoenolpyruvate + H2O = 7-phospho-2-dehydro-3-deoxy-D-arabino-heptonate + phosphate</text>
        <dbReference type="Rhea" id="RHEA:14717"/>
        <dbReference type="ChEBI" id="CHEBI:15377"/>
        <dbReference type="ChEBI" id="CHEBI:16897"/>
        <dbReference type="ChEBI" id="CHEBI:43474"/>
        <dbReference type="ChEBI" id="CHEBI:58394"/>
        <dbReference type="ChEBI" id="CHEBI:58702"/>
        <dbReference type="EC" id="2.5.1.54"/>
    </reaction>
</comment>
<dbReference type="FunFam" id="3.20.20.70:FF:000005">
    <property type="entry name" value="Phospho-2-dehydro-3-deoxyheptonate aldolase"/>
    <property type="match status" value="1"/>
</dbReference>
<sequence length="356" mass="39289">MQKDTLNNIHIQSEKVMITPAELKAKLPISQKALDYIGQARQTISDIVHRKDHRLLVICGPCSIHDVDAAKEYATRLKKLHDEYRDSLYIVMRVYFEKPRTTVGWKGFINDPHLDGSFDIELGLHKSRELLCWLAELELPLATEALDPISPQYLAELFSWSAIGARTTESQTHREMASGLSMPVGFKNGTDGNLGTAINAMKAAAESHAFMGINQEGQVALLVTQGNPDGHVILRGGKQPNYDSVNIALAEKAMTAAGLKPRLVVDCSHGNSNKDYSLQPLVTDNVVRQLQEGNESILGIMLESHLFEGNQSSEQPVCDMQYGISITDACIGWDTTAELLERCHQQLSATLKARVA</sequence>
<comment type="similarity">
    <text evidence="3 8">Belongs to the class-I DAHP synthase family.</text>
</comment>
<comment type="pathway">
    <text evidence="2 8">Metabolic intermediate biosynthesis; chorismate biosynthesis; chorismate from D-erythrose 4-phosphate and phosphoenolpyruvate: step 1/7.</text>
</comment>
<dbReference type="GO" id="GO:0009073">
    <property type="term" value="P:aromatic amino acid family biosynthetic process"/>
    <property type="evidence" value="ECO:0007669"/>
    <property type="project" value="UniProtKB-KW"/>
</dbReference>
<organism evidence="10 12">
    <name type="scientific">Oceanimonas baumannii</name>
    <dbReference type="NCBI Taxonomy" id="129578"/>
    <lineage>
        <taxon>Bacteria</taxon>
        <taxon>Pseudomonadati</taxon>
        <taxon>Pseudomonadota</taxon>
        <taxon>Gammaproteobacteria</taxon>
        <taxon>Aeromonadales</taxon>
        <taxon>Aeromonadaceae</taxon>
        <taxon>Oceanimonas</taxon>
    </lineage>
</organism>
<proteinExistence type="inferred from homology"/>
<dbReference type="GO" id="GO:0008652">
    <property type="term" value="P:amino acid biosynthetic process"/>
    <property type="evidence" value="ECO:0007669"/>
    <property type="project" value="UniProtKB-KW"/>
</dbReference>
<keyword evidence="6 8" id="KW-0057">Aromatic amino acid biosynthesis</keyword>